<evidence type="ECO:0000313" key="3">
    <source>
        <dbReference type="Proteomes" id="UP000199167"/>
    </source>
</evidence>
<evidence type="ECO:0000313" key="2">
    <source>
        <dbReference type="EMBL" id="SEW00780.1"/>
    </source>
</evidence>
<keyword evidence="1" id="KW-0732">Signal</keyword>
<accession>A0A1I0NHS6</accession>
<dbReference type="STRING" id="364200.SAMN04488515_0621"/>
<feature type="signal peptide" evidence="1">
    <location>
        <begin position="1"/>
        <end position="21"/>
    </location>
</feature>
<name>A0A1I0NHS6_9RHOB</name>
<sequence>MTRIIFTALAALSISGTAALACTTEDVQARQDALVAAVQALVATDPAKAQSIVLKMQQDMDAAAANNDDEAVCQIMDEALAAAQE</sequence>
<feature type="chain" id="PRO_5011766847" evidence="1">
    <location>
        <begin position="22"/>
        <end position="85"/>
    </location>
</feature>
<proteinExistence type="predicted"/>
<keyword evidence="3" id="KW-1185">Reference proteome</keyword>
<reference evidence="2 3" key="1">
    <citation type="submission" date="2016-10" db="EMBL/GenBank/DDBJ databases">
        <authorList>
            <person name="de Groot N.N."/>
        </authorList>
    </citation>
    <scope>NUCLEOTIDE SEQUENCE [LARGE SCALE GENOMIC DNA]</scope>
    <source>
        <strain evidence="2 3">DSM 17925</strain>
    </source>
</reference>
<dbReference type="Proteomes" id="UP000199167">
    <property type="component" value="Unassembled WGS sequence"/>
</dbReference>
<dbReference type="PROSITE" id="PS51257">
    <property type="entry name" value="PROKAR_LIPOPROTEIN"/>
    <property type="match status" value="1"/>
</dbReference>
<dbReference type="EMBL" id="FOIZ01000001">
    <property type="protein sequence ID" value="SEW00780.1"/>
    <property type="molecule type" value="Genomic_DNA"/>
</dbReference>
<gene>
    <name evidence="2" type="ORF">SAMN04488515_0621</name>
</gene>
<dbReference type="AlphaFoldDB" id="A0A1I0NHS6"/>
<protein>
    <submittedName>
        <fullName evidence="2">Uncharacterized protein</fullName>
    </submittedName>
</protein>
<evidence type="ECO:0000256" key="1">
    <source>
        <dbReference type="SAM" id="SignalP"/>
    </source>
</evidence>
<organism evidence="2 3">
    <name type="scientific">Cognatiyoonia koreensis</name>
    <dbReference type="NCBI Taxonomy" id="364200"/>
    <lineage>
        <taxon>Bacteria</taxon>
        <taxon>Pseudomonadati</taxon>
        <taxon>Pseudomonadota</taxon>
        <taxon>Alphaproteobacteria</taxon>
        <taxon>Rhodobacterales</taxon>
        <taxon>Paracoccaceae</taxon>
        <taxon>Cognatiyoonia</taxon>
    </lineage>
</organism>
<dbReference type="RefSeq" id="WP_131801564.1">
    <property type="nucleotide sequence ID" value="NZ_FOIZ01000001.1"/>
</dbReference>